<sequence>MDSPVKKYAKLYFARSLSPSSLSKSPTMESGINKLSNLFKVEAGQEMGGKGRSRFALTEQNKNMLFEVLGCISYQLFELQMLLRPIALASVPFIWRYFRAGSAQIWIHSLDKVSLTMCFNLLITLIISITFLVCTWLFLEFSASESRAEFLYNIRSKPMRLWGCSSSEICGQIIYFLTRKRFNRYARSCSSVIWTIGSKRKLNKKHFGEWVQRYDNGDIYEGEFYQGKSSGSGVYSFYRSGKYEGDWVDGEFDGYGVETWEAGSRYRGQYKRGLRNGYGVYRFHNGDEYSGEWANGQSHGCGVQRCGDGSKYIGLFRSGMKHGFGCYHFRNGDTYAGEYFEDKLQGYGVYQFARGHTYEGAWHDGRKQGLGVYTFKNGDTHEGLWNCDAFQLPSLTNASIKSPSAVSHTKVLHAVQEARRAAAKALESPRVGDHVNKAVGAANRAANAARVAAVKAAQKKNVPSVSNA</sequence>
<reference evidence="2" key="1">
    <citation type="journal article" date="2024" name="Proc. Natl. Acad. Sci. U.S.A.">
        <title>Extraordinary preservation of gene collinearity over three hundred million years revealed in homosporous lycophytes.</title>
        <authorList>
            <person name="Li C."/>
            <person name="Wickell D."/>
            <person name="Kuo L.Y."/>
            <person name="Chen X."/>
            <person name="Nie B."/>
            <person name="Liao X."/>
            <person name="Peng D."/>
            <person name="Ji J."/>
            <person name="Jenkins J."/>
            <person name="Williams M."/>
            <person name="Shu S."/>
            <person name="Plott C."/>
            <person name="Barry K."/>
            <person name="Rajasekar S."/>
            <person name="Grimwood J."/>
            <person name="Han X."/>
            <person name="Sun S."/>
            <person name="Hou Z."/>
            <person name="He W."/>
            <person name="Dai G."/>
            <person name="Sun C."/>
            <person name="Schmutz J."/>
            <person name="Leebens-Mack J.H."/>
            <person name="Li F.W."/>
            <person name="Wang L."/>
        </authorList>
    </citation>
    <scope>NUCLEOTIDE SEQUENCE [LARGE SCALE GENOMIC DNA]</scope>
    <source>
        <strain evidence="2">cv. PW_Plant_1</strain>
    </source>
</reference>
<dbReference type="EMBL" id="CM055096">
    <property type="protein sequence ID" value="KAJ7555442.1"/>
    <property type="molecule type" value="Genomic_DNA"/>
</dbReference>
<organism evidence="1 2">
    <name type="scientific">Diphasiastrum complanatum</name>
    <name type="common">Issler's clubmoss</name>
    <name type="synonym">Lycopodium complanatum</name>
    <dbReference type="NCBI Taxonomy" id="34168"/>
    <lineage>
        <taxon>Eukaryota</taxon>
        <taxon>Viridiplantae</taxon>
        <taxon>Streptophyta</taxon>
        <taxon>Embryophyta</taxon>
        <taxon>Tracheophyta</taxon>
        <taxon>Lycopodiopsida</taxon>
        <taxon>Lycopodiales</taxon>
        <taxon>Lycopodiaceae</taxon>
        <taxon>Lycopodioideae</taxon>
        <taxon>Diphasiastrum</taxon>
    </lineage>
</organism>
<protein>
    <submittedName>
        <fullName evidence="1">Uncharacterized protein</fullName>
    </submittedName>
</protein>
<accession>A0ACC2DMU8</accession>
<name>A0ACC2DMU8_DIPCM</name>
<keyword evidence="2" id="KW-1185">Reference proteome</keyword>
<evidence type="ECO:0000313" key="2">
    <source>
        <dbReference type="Proteomes" id="UP001162992"/>
    </source>
</evidence>
<gene>
    <name evidence="1" type="ORF">O6H91_05G038000</name>
</gene>
<evidence type="ECO:0000313" key="1">
    <source>
        <dbReference type="EMBL" id="KAJ7555442.1"/>
    </source>
</evidence>
<proteinExistence type="predicted"/>
<dbReference type="Proteomes" id="UP001162992">
    <property type="component" value="Chromosome 5"/>
</dbReference>
<comment type="caution">
    <text evidence="1">The sequence shown here is derived from an EMBL/GenBank/DDBJ whole genome shotgun (WGS) entry which is preliminary data.</text>
</comment>